<dbReference type="InterPro" id="IPR042099">
    <property type="entry name" value="ANL_N_sf"/>
</dbReference>
<comment type="caution">
    <text evidence="6">The sequence shown here is derived from an EMBL/GenBank/DDBJ whole genome shotgun (WGS) entry which is preliminary data.</text>
</comment>
<accession>A0AAV7WI43</accession>
<dbReference type="Pfam" id="PF23562">
    <property type="entry name" value="AMP-binding_C_3"/>
    <property type="match status" value="1"/>
</dbReference>
<name>A0AAV7WI43_PLEWA</name>
<dbReference type="Pfam" id="PF00501">
    <property type="entry name" value="AMP-binding"/>
    <property type="match status" value="1"/>
</dbReference>
<dbReference type="Gene3D" id="3.40.50.12780">
    <property type="entry name" value="N-terminal domain of ligase-like"/>
    <property type="match status" value="1"/>
</dbReference>
<evidence type="ECO:0000313" key="7">
    <source>
        <dbReference type="Proteomes" id="UP001066276"/>
    </source>
</evidence>
<evidence type="ECO:0000256" key="3">
    <source>
        <dbReference type="ARBA" id="ARBA00023098"/>
    </source>
</evidence>
<reference evidence="6" key="1">
    <citation type="journal article" date="2022" name="bioRxiv">
        <title>Sequencing and chromosome-scale assembly of the giantPleurodeles waltlgenome.</title>
        <authorList>
            <person name="Brown T."/>
            <person name="Elewa A."/>
            <person name="Iarovenko S."/>
            <person name="Subramanian E."/>
            <person name="Araus A.J."/>
            <person name="Petzold A."/>
            <person name="Susuki M."/>
            <person name="Suzuki K.-i.T."/>
            <person name="Hayashi T."/>
            <person name="Toyoda A."/>
            <person name="Oliveira C."/>
            <person name="Osipova E."/>
            <person name="Leigh N.D."/>
            <person name="Simon A."/>
            <person name="Yun M.H."/>
        </authorList>
    </citation>
    <scope>NUCLEOTIDE SEQUENCE</scope>
    <source>
        <strain evidence="6">20211129_DDA</strain>
        <tissue evidence="6">Liver</tissue>
    </source>
</reference>
<keyword evidence="2" id="KW-0276">Fatty acid metabolism</keyword>
<keyword evidence="1" id="KW-0436">Ligase</keyword>
<dbReference type="InterPro" id="IPR020845">
    <property type="entry name" value="AMP-binding_CS"/>
</dbReference>
<evidence type="ECO:0000256" key="4">
    <source>
        <dbReference type="ARBA" id="ARBA00026121"/>
    </source>
</evidence>
<dbReference type="InterPro" id="IPR000873">
    <property type="entry name" value="AMP-dep_synth/lig_dom"/>
</dbReference>
<dbReference type="PROSITE" id="PS00455">
    <property type="entry name" value="AMP_BINDING"/>
    <property type="match status" value="1"/>
</dbReference>
<keyword evidence="7" id="KW-1185">Reference proteome</keyword>
<evidence type="ECO:0000313" key="6">
    <source>
        <dbReference type="EMBL" id="KAJ1212983.1"/>
    </source>
</evidence>
<dbReference type="Proteomes" id="UP001066276">
    <property type="component" value="Chromosome 1_1"/>
</dbReference>
<dbReference type="PANTHER" id="PTHR43272">
    <property type="entry name" value="LONG-CHAIN-FATTY-ACID--COA LIGASE"/>
    <property type="match status" value="1"/>
</dbReference>
<dbReference type="AlphaFoldDB" id="A0AAV7WI43"/>
<proteinExistence type="predicted"/>
<evidence type="ECO:0000256" key="2">
    <source>
        <dbReference type="ARBA" id="ARBA00022832"/>
    </source>
</evidence>
<evidence type="ECO:0000259" key="5">
    <source>
        <dbReference type="Pfam" id="PF00501"/>
    </source>
</evidence>
<dbReference type="GO" id="GO:0016020">
    <property type="term" value="C:membrane"/>
    <property type="evidence" value="ECO:0007669"/>
    <property type="project" value="TreeGrafter"/>
</dbReference>
<feature type="domain" description="AMP-dependent synthetase/ligase" evidence="5">
    <location>
        <begin position="71"/>
        <end position="465"/>
    </location>
</feature>
<sequence>MTVRLTCPEPGRRMDGGKNSPVVLEMEKSPAGLTLAPADCLWTTARDGAVKLRMEETGPASEPPVTTVQMFQETVQRYGNQPAMAVKRDGQWKTTTYLQYYEQCRAAAKSFLKLGLERFHGVGILGFNSPEWLIADIGAIMAGGLAVGIYNTSSAEVCQYVAENCKANILVVEDQQQLLKILQIEDQLLHLKAIVQYCGDLQMRRPNLFTWKEFMQLGTDIPDSKLDEILRSLKANQCCTMTYTSGTTGPPKGVMLSHDNVTWMIKTFGKHNGLHENEVMLSHLPLSHVGGQLYDIWLPMCVGGTTYFANPGALSEGSLVHMLKEVRPTMFFGVPRVWEKFQEVTEGMASCNFMNGNGRQWLADKLILKNIQTGLGLDRCTHCHSGAAPIMKETLEYFMGLNLQLMQLYGMSETFGPYMVSVQSNFRIGSCGKALPGCRTRIHMPDKDGVGEICSWGRNIFMGYLNREKETTDAFDQDGWLHSGDLGTFDQDGFLFVTGRIKEIIITSGGQNIPPVPIENALKKELPIISNAMLVGEGRKFPSLLITLKCSVDPVTGEPQDDLTPEAVHFCQKLGSGATRVSEVVSTKDPAIYDAVQKAMERVNLKALSNAQKVQKWTILKKDFSVAGGELEFNPSTSQNLYQYYPSQTSAIEESATTLSILSSSAQFLKQKPIQYPDILFCTFL</sequence>
<evidence type="ECO:0000256" key="1">
    <source>
        <dbReference type="ARBA" id="ARBA00022598"/>
    </source>
</evidence>
<dbReference type="PANTHER" id="PTHR43272:SF80">
    <property type="entry name" value="LONG-CHAIN-FATTY-ACID--COA LIGASE ACSBG2"/>
    <property type="match status" value="1"/>
</dbReference>
<dbReference type="GO" id="GO:0005783">
    <property type="term" value="C:endoplasmic reticulum"/>
    <property type="evidence" value="ECO:0007669"/>
    <property type="project" value="TreeGrafter"/>
</dbReference>
<organism evidence="6 7">
    <name type="scientific">Pleurodeles waltl</name>
    <name type="common">Iberian ribbed newt</name>
    <dbReference type="NCBI Taxonomy" id="8319"/>
    <lineage>
        <taxon>Eukaryota</taxon>
        <taxon>Metazoa</taxon>
        <taxon>Chordata</taxon>
        <taxon>Craniata</taxon>
        <taxon>Vertebrata</taxon>
        <taxon>Euteleostomi</taxon>
        <taxon>Amphibia</taxon>
        <taxon>Batrachia</taxon>
        <taxon>Caudata</taxon>
        <taxon>Salamandroidea</taxon>
        <taxon>Salamandridae</taxon>
        <taxon>Pleurodelinae</taxon>
        <taxon>Pleurodeles</taxon>
    </lineage>
</organism>
<protein>
    <recommendedName>
        <fullName evidence="4">long-chain-fatty-acid--CoA ligase</fullName>
        <ecNumber evidence="4">6.2.1.3</ecNumber>
    </recommendedName>
</protein>
<gene>
    <name evidence="6" type="ORF">NDU88_000622</name>
</gene>
<dbReference type="SUPFAM" id="SSF56801">
    <property type="entry name" value="Acetyl-CoA synthetase-like"/>
    <property type="match status" value="1"/>
</dbReference>
<dbReference type="GO" id="GO:0004467">
    <property type="term" value="F:long-chain fatty acid-CoA ligase activity"/>
    <property type="evidence" value="ECO:0007669"/>
    <property type="project" value="UniProtKB-EC"/>
</dbReference>
<dbReference type="EC" id="6.2.1.3" evidence="4"/>
<dbReference type="EMBL" id="JANPWB010000001">
    <property type="protein sequence ID" value="KAJ1212983.1"/>
    <property type="molecule type" value="Genomic_DNA"/>
</dbReference>
<keyword evidence="3" id="KW-0443">Lipid metabolism</keyword>